<gene>
    <name evidence="1" type="ORF">D1832_00200</name>
</gene>
<evidence type="ECO:0000313" key="2">
    <source>
        <dbReference type="Proteomes" id="UP000285376"/>
    </source>
</evidence>
<comment type="caution">
    <text evidence="1">The sequence shown here is derived from an EMBL/GenBank/DDBJ whole genome shotgun (WGS) entry which is preliminary data.</text>
</comment>
<protein>
    <recommendedName>
        <fullName evidence="3">DALR anticodon binding domain-containing protein</fullName>
    </recommendedName>
</protein>
<reference evidence="1 2" key="1">
    <citation type="submission" date="2018-08" db="EMBL/GenBank/DDBJ databases">
        <title>Whole genome sequence analysis of Dermacoccus abyssi bacteria isolated from Deep Mariana trench Micromonospora spp reveals genes involved in the environmental adaptation and production of secondary metabolites.</title>
        <authorList>
            <person name="Abdel-Mageed W.M."/>
            <person name="Lehri B."/>
            <person name="Nouioui I."/>
            <person name="Goodfellow I."/>
            <person name="Jaspars M."/>
            <person name="Karlyshev A."/>
        </authorList>
    </citation>
    <scope>NUCLEOTIDE SEQUENCE [LARGE SCALE GENOMIC DNA]</scope>
    <source>
        <strain evidence="1 2">MT1.1</strain>
    </source>
</reference>
<organism evidence="1 2">
    <name type="scientific">Dermacoccus abyssi</name>
    <dbReference type="NCBI Taxonomy" id="322596"/>
    <lineage>
        <taxon>Bacteria</taxon>
        <taxon>Bacillati</taxon>
        <taxon>Actinomycetota</taxon>
        <taxon>Actinomycetes</taxon>
        <taxon>Micrococcales</taxon>
        <taxon>Dermacoccaceae</taxon>
        <taxon>Dermacoccus</taxon>
    </lineage>
</organism>
<name>A0A417ZB96_9MICO</name>
<evidence type="ECO:0000313" key="1">
    <source>
        <dbReference type="EMBL" id="RHW47919.1"/>
    </source>
</evidence>
<evidence type="ECO:0008006" key="3">
    <source>
        <dbReference type="Google" id="ProtNLM"/>
    </source>
</evidence>
<proteinExistence type="predicted"/>
<dbReference type="Proteomes" id="UP000285376">
    <property type="component" value="Unassembled WGS sequence"/>
</dbReference>
<dbReference type="EMBL" id="QWLM01000001">
    <property type="protein sequence ID" value="RHW47919.1"/>
    <property type="molecule type" value="Genomic_DNA"/>
</dbReference>
<dbReference type="AlphaFoldDB" id="A0A417ZB96"/>
<accession>A0A417ZB96</accession>
<sequence>MPMFDAATTSALGERLGVAWRWAPSKEPGVVTNNAAHVMVERGRASSVEAAHAAIRQALDETTPGALELAAFDEGLLSVDVAVRPEWCTHLRADFAPLNAATTRWQSVQPDVRIDGAAMSFAAAAERIGLDALTWALLDAAHPKRIPVPVAAPESVLASRRDANTLALVRRAHSVASLAVAGVGAGEEAGTAAGTSADGAGRRLLAALALVPQVAEDAVHTGRTRPLLTQIVILAERTTQFAEHSPATRTDLPVFDAARRVLEGALTAARLAAPVPY</sequence>